<dbReference type="SUPFAM" id="SSF52374">
    <property type="entry name" value="Nucleotidylyl transferase"/>
    <property type="match status" value="1"/>
</dbReference>
<evidence type="ECO:0000313" key="5">
    <source>
        <dbReference type="EMBL" id="CAB4211360.1"/>
    </source>
</evidence>
<evidence type="ECO:0000313" key="2">
    <source>
        <dbReference type="EMBL" id="CAB4171105.1"/>
    </source>
</evidence>
<protein>
    <recommendedName>
        <fullName evidence="7">Cytidyltransferase-like domain-containing protein</fullName>
    </recommendedName>
</protein>
<proteinExistence type="predicted"/>
<evidence type="ECO:0000313" key="3">
    <source>
        <dbReference type="EMBL" id="CAB4181679.1"/>
    </source>
</evidence>
<dbReference type="EMBL" id="LR796861">
    <property type="protein sequence ID" value="CAB4171105.1"/>
    <property type="molecule type" value="Genomic_DNA"/>
</dbReference>
<gene>
    <name evidence="3" type="ORF">UFOVP1066_51</name>
    <name evidence="4" type="ORF">UFOVP1315_64</name>
    <name evidence="5" type="ORF">UFOVP1421_25</name>
    <name evidence="6" type="ORF">UFOVP1525_35</name>
    <name evidence="2" type="ORF">UFOVP909_220</name>
</gene>
<keyword evidence="1" id="KW-0175">Coiled coil</keyword>
<dbReference type="EMBL" id="LR798454">
    <property type="protein sequence ID" value="CAB5238360.1"/>
    <property type="molecule type" value="Genomic_DNA"/>
</dbReference>
<evidence type="ECO:0008006" key="7">
    <source>
        <dbReference type="Google" id="ProtNLM"/>
    </source>
</evidence>
<evidence type="ECO:0000256" key="1">
    <source>
        <dbReference type="SAM" id="Coils"/>
    </source>
</evidence>
<dbReference type="EMBL" id="LR797272">
    <property type="protein sequence ID" value="CAB4198300.1"/>
    <property type="molecule type" value="Genomic_DNA"/>
</dbReference>
<name>A0A6J5SCQ4_9CAUD</name>
<evidence type="ECO:0000313" key="4">
    <source>
        <dbReference type="EMBL" id="CAB4198300.1"/>
    </source>
</evidence>
<accession>A0A6J5SCQ4</accession>
<evidence type="ECO:0000313" key="6">
    <source>
        <dbReference type="EMBL" id="CAB5238360.1"/>
    </source>
</evidence>
<dbReference type="EMBL" id="LR797375">
    <property type="protein sequence ID" value="CAB4211360.1"/>
    <property type="molecule type" value="Genomic_DNA"/>
</dbReference>
<reference evidence="5" key="1">
    <citation type="submission" date="2020-05" db="EMBL/GenBank/DDBJ databases">
        <authorList>
            <person name="Chiriac C."/>
            <person name="Salcher M."/>
            <person name="Ghai R."/>
            <person name="Kavagutti S V."/>
        </authorList>
    </citation>
    <scope>NUCLEOTIDE SEQUENCE</scope>
</reference>
<organism evidence="5">
    <name type="scientific">uncultured Caudovirales phage</name>
    <dbReference type="NCBI Taxonomy" id="2100421"/>
    <lineage>
        <taxon>Viruses</taxon>
        <taxon>Duplodnaviria</taxon>
        <taxon>Heunggongvirae</taxon>
        <taxon>Uroviricota</taxon>
        <taxon>Caudoviricetes</taxon>
        <taxon>Peduoviridae</taxon>
        <taxon>Maltschvirus</taxon>
        <taxon>Maltschvirus maltsch</taxon>
    </lineage>
</organism>
<sequence length="827" mass="93845">MDRMKDYRQLIKELPSTTLVCAFGDFDPPTSAHELMVKTVNRLSEQKNTDHVIYASTKDSLIQEEKKEQYLKLMFPKTNFKSVNESKINNLLEDLGKKYKKIVIVTGSEQVEKLKKLVKENTSIQIIPITEKNPDANFAKMKQLATKGLYEEFKKKLPSNIRELDGRRLMNDVRMGLGLEPVKEQLLLVKDKLREQYFRGEIFKEGDIVESNGELYKIVKRGSNHLLLKEQSGNLVSKWIQDVKPTEEKEDMNEELTDKTLRPTDKIKVARIIATMLGVDNAETSSNPENLINLALRKVRTKALNPEALHILDKMLNLATEQGIKYDATLKPSKLKEGVIQVNGTDKLEPSTSDTGAKQDITKPTGKTKGFLTFYNYNMKESHLTDEDDTEKLNTYNPSEVGHTLVSGIAHHVRHMKVKYQTEDVDQVAKERMKAQLALKHAKEKETLAAKHTQEKENINELSTDLLARYKTASAASAKSADASGDYAKGDKRFKGINKATTKQFDNDLKKHGQMKEELDEEHIVHVDDGSKYGEEPHDKDVEHVMSGAKTHGGEFDGHSDKGAFFKFKSHSDAKNFVDHVKRSPHKTVGADLHEEAELEESRGHKIIATKLKNIETARKAFSGEKAVCPKCGKHECACGEQRPGVGTDSTMSKDPFFKEEFTDQDIDEMINDVTDEDIEDLYEEDEVVLVYDGDGEEIPPLQEEAKYDLMEVLSRTERMKGKMRLRKTSAKRGRSTKIALKRFSNPATINKRARRLAIKLMKKRMLRGRDPAKVSIGEKERIEKMMATRKDIISRVAQKLVSRVRKVEKSRMSHGKVTKGAMPSVF</sequence>
<feature type="coiled-coil region" evidence="1">
    <location>
        <begin position="425"/>
        <end position="465"/>
    </location>
</feature>
<dbReference type="EMBL" id="LR797019">
    <property type="protein sequence ID" value="CAB4181679.1"/>
    <property type="molecule type" value="Genomic_DNA"/>
</dbReference>